<dbReference type="Proteomes" id="UP000085678">
    <property type="component" value="Unplaced"/>
</dbReference>
<dbReference type="InParanoid" id="A0A1S3HGZ2"/>
<evidence type="ECO:0000256" key="1">
    <source>
        <dbReference type="SAM" id="SignalP"/>
    </source>
</evidence>
<proteinExistence type="predicted"/>
<evidence type="ECO:0000313" key="3">
    <source>
        <dbReference type="RefSeq" id="XP_013384294.1"/>
    </source>
</evidence>
<dbReference type="OMA" id="HADMMIT"/>
<protein>
    <submittedName>
        <fullName evidence="3">Uncharacterized protein LOC106154487</fullName>
    </submittedName>
</protein>
<gene>
    <name evidence="3" type="primary">LOC106154487</name>
</gene>
<accession>A0A1S3HGZ2</accession>
<feature type="chain" id="PRO_5010360055" evidence="1">
    <location>
        <begin position="21"/>
        <end position="346"/>
    </location>
</feature>
<reference evidence="3" key="1">
    <citation type="submission" date="2025-08" db="UniProtKB">
        <authorList>
            <consortium name="RefSeq"/>
        </authorList>
    </citation>
    <scope>IDENTIFICATION</scope>
    <source>
        <tissue evidence="3">Gonads</tissue>
    </source>
</reference>
<sequence>MGKVIFLFAVLAVAFAPSYSREVVPSGLYPAYVSNGVQILVLQIEADQVAYNVSLEQFQVVNASCNKVVETKTQLCVDCVKAKCEARAEDVCSPTGFNKFLYDSKVFFESGLPNFFTSSLPNFVVGDAKQPFVYLGTETDKFFTDGGFQIGLHETGDFFKNIGSGFENIGNINFGNLMSSIGSSLGNLFGKLDFGLGKRRRRDLYEILTNAHRIRRSGEPTCNALQSNASAACSYYIPQCPDCDIVKTRDCDGYEVALKDVLQALSNLRWLSLYKEDKYEIHEISYGQAVSYGQPIPIARVKANLFGNLITYEVENMNMFDLKGTGVAIAEGAIAALKAEAAKNAA</sequence>
<feature type="signal peptide" evidence="1">
    <location>
        <begin position="1"/>
        <end position="20"/>
    </location>
</feature>
<keyword evidence="1" id="KW-0732">Signal</keyword>
<dbReference type="KEGG" id="lak:106154487"/>
<evidence type="ECO:0000313" key="2">
    <source>
        <dbReference type="Proteomes" id="UP000085678"/>
    </source>
</evidence>
<dbReference type="AlphaFoldDB" id="A0A1S3HGZ2"/>
<keyword evidence="2" id="KW-1185">Reference proteome</keyword>
<dbReference type="GeneID" id="106154487"/>
<organism evidence="2 3">
    <name type="scientific">Lingula anatina</name>
    <name type="common">Brachiopod</name>
    <name type="synonym">Lingula unguis</name>
    <dbReference type="NCBI Taxonomy" id="7574"/>
    <lineage>
        <taxon>Eukaryota</taxon>
        <taxon>Metazoa</taxon>
        <taxon>Spiralia</taxon>
        <taxon>Lophotrochozoa</taxon>
        <taxon>Brachiopoda</taxon>
        <taxon>Linguliformea</taxon>
        <taxon>Lingulata</taxon>
        <taxon>Lingulida</taxon>
        <taxon>Linguloidea</taxon>
        <taxon>Lingulidae</taxon>
        <taxon>Lingula</taxon>
    </lineage>
</organism>
<name>A0A1S3HGZ2_LINAN</name>
<dbReference type="RefSeq" id="XP_013384294.1">
    <property type="nucleotide sequence ID" value="XM_013528840.1"/>
</dbReference>